<evidence type="ECO:0008006" key="4">
    <source>
        <dbReference type="Google" id="ProtNLM"/>
    </source>
</evidence>
<name>A0A931FMS6_9BACT</name>
<evidence type="ECO:0000313" key="3">
    <source>
        <dbReference type="Proteomes" id="UP000645610"/>
    </source>
</evidence>
<accession>A0A931FMS6</accession>
<keyword evidence="3" id="KW-1185">Reference proteome</keyword>
<sequence length="242" mass="26356">MKKQLLLWPLLALAAPVAAQHTELQARAGVGLFRFGGANAQSSSFVNYSNTPDLGYTNSPYGSHWGAGVALGGRAERVSARQGLLAFDLGYEWLQSRTNVTAVWGAVPIYSSYIGYYKADGSTALQTHNLTAFLGFGHRFAAGKVNVDALVGPEAVYILEVHEKGSGTYDYNGGTAWSTNQERRNPNHADARLRADVTVWHQRLGFNASYSHGFLNYRGGLLGASPEVYARVLRLGVVYRLR</sequence>
<organism evidence="2 3">
    <name type="scientific">Hymenobacter properus</name>
    <dbReference type="NCBI Taxonomy" id="2791026"/>
    <lineage>
        <taxon>Bacteria</taxon>
        <taxon>Pseudomonadati</taxon>
        <taxon>Bacteroidota</taxon>
        <taxon>Cytophagia</taxon>
        <taxon>Cytophagales</taxon>
        <taxon>Hymenobacteraceae</taxon>
        <taxon>Hymenobacter</taxon>
    </lineage>
</organism>
<proteinExistence type="predicted"/>
<evidence type="ECO:0000313" key="2">
    <source>
        <dbReference type="EMBL" id="MBF9141959.1"/>
    </source>
</evidence>
<feature type="signal peptide" evidence="1">
    <location>
        <begin position="1"/>
        <end position="19"/>
    </location>
</feature>
<feature type="chain" id="PRO_5038082957" description="Outer membrane protein beta-barrel domain-containing protein" evidence="1">
    <location>
        <begin position="20"/>
        <end position="242"/>
    </location>
</feature>
<evidence type="ECO:0000256" key="1">
    <source>
        <dbReference type="SAM" id="SignalP"/>
    </source>
</evidence>
<protein>
    <recommendedName>
        <fullName evidence="4">Outer membrane protein beta-barrel domain-containing protein</fullName>
    </recommendedName>
</protein>
<dbReference type="EMBL" id="JADQDP010000002">
    <property type="protein sequence ID" value="MBF9141959.1"/>
    <property type="molecule type" value="Genomic_DNA"/>
</dbReference>
<dbReference type="Proteomes" id="UP000645610">
    <property type="component" value="Unassembled WGS sequence"/>
</dbReference>
<keyword evidence="1" id="KW-0732">Signal</keyword>
<dbReference type="RefSeq" id="WP_196286288.1">
    <property type="nucleotide sequence ID" value="NZ_JADQDP010000002.1"/>
</dbReference>
<dbReference type="AlphaFoldDB" id="A0A931FMS6"/>
<reference evidence="2 3" key="1">
    <citation type="submission" date="2020-11" db="EMBL/GenBank/DDBJ databases">
        <authorList>
            <person name="Kim M.K."/>
        </authorList>
    </citation>
    <scope>NUCLEOTIDE SEQUENCE [LARGE SCALE GENOMIC DNA]</scope>
    <source>
        <strain evidence="2 3">BT439</strain>
    </source>
</reference>
<gene>
    <name evidence="2" type="ORF">I2I01_09965</name>
</gene>
<comment type="caution">
    <text evidence="2">The sequence shown here is derived from an EMBL/GenBank/DDBJ whole genome shotgun (WGS) entry which is preliminary data.</text>
</comment>